<reference evidence="5 6" key="1">
    <citation type="submission" date="2015-03" db="EMBL/GenBank/DDBJ databases">
        <authorList>
            <person name="Radwan O."/>
            <person name="Al-Naeli F.A."/>
            <person name="Rendon G.A."/>
            <person name="Fields C."/>
        </authorList>
    </citation>
    <scope>NUCLEOTIDE SEQUENCE [LARGE SCALE GENOMIC DNA]</scope>
    <source>
        <strain evidence="5">CR-DP1</strain>
    </source>
</reference>
<evidence type="ECO:0000313" key="6">
    <source>
        <dbReference type="Proteomes" id="UP000033483"/>
    </source>
</evidence>
<dbReference type="GO" id="GO:0015031">
    <property type="term" value="P:protein transport"/>
    <property type="evidence" value="ECO:0007669"/>
    <property type="project" value="UniProtKB-KW"/>
</dbReference>
<evidence type="ECO:0000256" key="3">
    <source>
        <dbReference type="RuleBase" id="RU365011"/>
    </source>
</evidence>
<proteinExistence type="inferred from homology"/>
<comment type="caution">
    <text evidence="5">The sequence shown here is derived from an EMBL/GenBank/DDBJ whole genome shotgun (WGS) entry which is preliminary data.</text>
</comment>
<keyword evidence="3" id="KW-0472">Membrane</keyword>
<evidence type="ECO:0000256" key="2">
    <source>
        <dbReference type="ARBA" id="ARBA00015856"/>
    </source>
</evidence>
<dbReference type="Proteomes" id="UP000033483">
    <property type="component" value="Unassembled WGS sequence"/>
</dbReference>
<gene>
    <name evidence="5" type="ORF">TD95_005352</name>
</gene>
<comment type="similarity">
    <text evidence="3">Belongs to the GPI inositol-deacylase family.</text>
</comment>
<dbReference type="GO" id="GO:0016788">
    <property type="term" value="F:hydrolase activity, acting on ester bonds"/>
    <property type="evidence" value="ECO:0007669"/>
    <property type="project" value="InterPro"/>
</dbReference>
<keyword evidence="3" id="KW-0813">Transport</keyword>
<accession>A0A0F4ZHP3</accession>
<evidence type="ECO:0000259" key="4">
    <source>
        <dbReference type="Pfam" id="PF07819"/>
    </source>
</evidence>
<dbReference type="PANTHER" id="PTHR11440">
    <property type="entry name" value="LECITHIN-CHOLESTEROL ACYLTRANSFERASE-RELATED"/>
    <property type="match status" value="1"/>
</dbReference>
<protein>
    <recommendedName>
        <fullName evidence="2 3">GPI inositol-deacylase</fullName>
        <ecNumber evidence="3">3.1.-.-</ecNumber>
    </recommendedName>
</protein>
<keyword evidence="6" id="KW-1185">Reference proteome</keyword>
<dbReference type="InterPro" id="IPR029058">
    <property type="entry name" value="AB_hydrolase_fold"/>
</dbReference>
<evidence type="ECO:0000256" key="1">
    <source>
        <dbReference type="ARBA" id="ARBA00003496"/>
    </source>
</evidence>
<comment type="subcellular location">
    <subcellularLocation>
        <location evidence="3">Endoplasmic reticulum membrane</location>
    </subcellularLocation>
</comment>
<keyword evidence="3" id="KW-0256">Endoplasmic reticulum</keyword>
<keyword evidence="3" id="KW-0378">Hydrolase</keyword>
<dbReference type="OrthoDB" id="5592486at2759"/>
<dbReference type="AlphaFoldDB" id="A0A0F4ZHP3"/>
<dbReference type="Gene3D" id="3.40.50.1820">
    <property type="entry name" value="alpha/beta hydrolase"/>
    <property type="match status" value="1"/>
</dbReference>
<sequence>MKTLCTTVSLHLQTKKHVRWSSSRTNHLRARLKKPLDREIFNDFALVRDNYTAPKHTIVLAHGLFGFSQLALGPLPPVHYWHGIEAALTAHNIRVVTTAVPPSASIQRRANGLARQIAQLCPNEPVNIIAHSMGGLDARCMISSLRPAHVDVKALVTVATPHHGSPVADFLLQEMPLLPVEHIYRVLRRVGLGTEAFAQLTTGYMRDTFNVLTPDVSGVQYFSYGATTPRPPLWSPFWLSHRIIRRREGANDGLVSVQSSRWGTYKGSLVDVSHLDLINWRNMMTRTARYVMGRQEGFNAVAFYLAIADMLAKEGL</sequence>
<keyword evidence="3" id="KW-0653">Protein transport</keyword>
<name>A0A0F4ZHP3_9PEZI</name>
<dbReference type="Pfam" id="PF07819">
    <property type="entry name" value="PGAP1"/>
    <property type="match status" value="1"/>
</dbReference>
<dbReference type="GO" id="GO:0005789">
    <property type="term" value="C:endoplasmic reticulum membrane"/>
    <property type="evidence" value="ECO:0007669"/>
    <property type="project" value="UniProtKB-SubCell"/>
</dbReference>
<dbReference type="EC" id="3.1.-.-" evidence="3"/>
<dbReference type="EMBL" id="LAEV01000739">
    <property type="protein sequence ID" value="KKA29715.1"/>
    <property type="molecule type" value="Genomic_DNA"/>
</dbReference>
<dbReference type="SUPFAM" id="SSF53474">
    <property type="entry name" value="alpha/beta-Hydrolases"/>
    <property type="match status" value="1"/>
</dbReference>
<comment type="function">
    <text evidence="1 3">Involved in inositol deacylation of GPI-anchored proteins which plays important roles in the quality control and ER-associated degradation of GPI-anchored proteins.</text>
</comment>
<dbReference type="InterPro" id="IPR012908">
    <property type="entry name" value="PGAP1-ab_dom-like"/>
</dbReference>
<evidence type="ECO:0000313" key="5">
    <source>
        <dbReference type="EMBL" id="KKA29715.1"/>
    </source>
</evidence>
<organism evidence="5 6">
    <name type="scientific">Thielaviopsis punctulata</name>
    <dbReference type="NCBI Taxonomy" id="72032"/>
    <lineage>
        <taxon>Eukaryota</taxon>
        <taxon>Fungi</taxon>
        <taxon>Dikarya</taxon>
        <taxon>Ascomycota</taxon>
        <taxon>Pezizomycotina</taxon>
        <taxon>Sordariomycetes</taxon>
        <taxon>Hypocreomycetidae</taxon>
        <taxon>Microascales</taxon>
        <taxon>Ceratocystidaceae</taxon>
        <taxon>Thielaviopsis</taxon>
    </lineage>
</organism>
<feature type="domain" description="GPI inositol-deacylase PGAP1-like alpha/beta" evidence="4">
    <location>
        <begin position="122"/>
        <end position="167"/>
    </location>
</feature>